<dbReference type="PANTHER" id="PTHR38434">
    <property type="entry name" value="BLL2549 PROTEIN"/>
    <property type="match status" value="1"/>
</dbReference>
<feature type="transmembrane region" description="Helical" evidence="2">
    <location>
        <begin position="791"/>
        <end position="810"/>
    </location>
</feature>
<sequence length="953" mass="105189">MQDARAVHPPAEPTIGSGARPPGDGAVTRLLGRAKQWLFTGNLVAKLGLVILFVGVGFLLKYAAERIHIPIEARIAGVAAADLGLLVWAWRIRVTRRDVALPAQGAAIAILMLVVFASHHSFNLIPAFFTFGLLVALTAFTCLLAVLQEAVWLAAFGIVGGFAVPILITTGKGSHIALFSYYALLNFGVFFISYARAWRLLNLLGFGFTFIVGAAWGWSRYVPDHYFSTQLFLILFFLLYVAIAIVFAHRRAPQLKKYFDATLLLGTPMIAFGLQYGLVRDKEYGMALSALALSAFYLGLANVLWRRAQIWRPLVEAFLALGVVFGTLTLPLALDNRWTSAAWALEGAGFVWVGLRRKQPSVWIFGLLVQFGAWMEFMTTMASPHGHITAESHIWLGFLFLAGSTFGMASSFRRQAGDNASSGFADASNIFLAIAGFWLLSGLWYEAYLRTQHGAFHNMLVALAFLTAIILNLIASRMQWEYARTLALIAQLAGAIGWIVVAGWEWGSLEMLRHRPADEPFLGPLMIAAGALLTSWSMQKRLREDEDKKISNAILLWGGFWWFGPLLYSVSGNALRLLPSQGDVYWVLFYDLLAIGSAIAFIWLSRRLAWRALRWFGLMIWLLLTLRTVEILGTLYRDDYMPAVPRWISYAAVWLGGELLLVKWQAAGWPIKPVFMKILHLIKAGGPWLAIWPAGGILVSNWLVIASSGTGLSTSGSWSTYLPAWVMMLAIAAVMVRTRAEAWPTKPVSDWYRSVLIPCAVAWSLLLVAVWNRQQDGSMDPLPYLPLLNPLDLTTGFAAVLAIATLRMLHAEFAASAAARELVGKLPQIGGIAAYAWFNLMLLRSASHFLHIQYEFEGLASSLFVQAMLSLVWTGTALILMRHAWRRKLRSQWGAGAVLLAIVVVKLALVDLSQSGSLERIVSFVGVGLLMLIIGYIAPFPKAEADEQNTLAA</sequence>
<dbReference type="EMBL" id="SPUM01000045">
    <property type="protein sequence ID" value="TFW33159.1"/>
    <property type="molecule type" value="Genomic_DNA"/>
</dbReference>
<dbReference type="Pfam" id="PF10101">
    <property type="entry name" value="DUF2339"/>
    <property type="match status" value="2"/>
</dbReference>
<feature type="transmembrane region" description="Helical" evidence="2">
    <location>
        <begin position="921"/>
        <end position="938"/>
    </location>
</feature>
<dbReference type="AlphaFoldDB" id="A0A4Y9T4H7"/>
<feature type="transmembrane region" description="Helical" evidence="2">
    <location>
        <begin position="750"/>
        <end position="771"/>
    </location>
</feature>
<feature type="transmembrane region" description="Helical" evidence="2">
    <location>
        <begin position="584"/>
        <end position="604"/>
    </location>
</feature>
<feature type="transmembrane region" description="Helical" evidence="2">
    <location>
        <begin position="124"/>
        <end position="144"/>
    </location>
</feature>
<dbReference type="OrthoDB" id="207428at2"/>
<keyword evidence="2" id="KW-1133">Transmembrane helix</keyword>
<feature type="transmembrane region" description="Helical" evidence="2">
    <location>
        <begin position="284"/>
        <end position="305"/>
    </location>
</feature>
<feature type="transmembrane region" description="Helical" evidence="2">
    <location>
        <begin position="394"/>
        <end position="412"/>
    </location>
</feature>
<evidence type="ECO:0000313" key="3">
    <source>
        <dbReference type="EMBL" id="TFW33159.1"/>
    </source>
</evidence>
<feature type="transmembrane region" description="Helical" evidence="2">
    <location>
        <begin position="75"/>
        <end position="92"/>
    </location>
</feature>
<keyword evidence="2" id="KW-0812">Transmembrane</keyword>
<dbReference type="InterPro" id="IPR014600">
    <property type="entry name" value="UCP035905_mem"/>
</dbReference>
<feature type="transmembrane region" description="Helical" evidence="2">
    <location>
        <begin position="261"/>
        <end position="278"/>
    </location>
</feature>
<keyword evidence="4" id="KW-1185">Reference proteome</keyword>
<feature type="transmembrane region" description="Helical" evidence="2">
    <location>
        <begin position="99"/>
        <end position="118"/>
    </location>
</feature>
<feature type="transmembrane region" description="Helical" evidence="2">
    <location>
        <begin position="200"/>
        <end position="219"/>
    </location>
</feature>
<dbReference type="PIRSF" id="PIRSF035905">
    <property type="entry name" value="UCP035905_mp"/>
    <property type="match status" value="1"/>
</dbReference>
<dbReference type="Proteomes" id="UP000297258">
    <property type="component" value="Unassembled WGS sequence"/>
</dbReference>
<name>A0A4Y9T4H7_9BURK</name>
<feature type="transmembrane region" description="Helical" evidence="2">
    <location>
        <begin position="424"/>
        <end position="444"/>
    </location>
</feature>
<comment type="caution">
    <text evidence="3">The sequence shown here is derived from an EMBL/GenBank/DDBJ whole genome shotgun (WGS) entry which is preliminary data.</text>
</comment>
<feature type="transmembrane region" description="Helical" evidence="2">
    <location>
        <begin position="550"/>
        <end position="568"/>
    </location>
</feature>
<feature type="transmembrane region" description="Helical" evidence="2">
    <location>
        <begin position="43"/>
        <end position="63"/>
    </location>
</feature>
<feature type="transmembrane region" description="Helical" evidence="2">
    <location>
        <begin position="718"/>
        <end position="738"/>
    </location>
</feature>
<feature type="transmembrane region" description="Helical" evidence="2">
    <location>
        <begin position="482"/>
        <end position="501"/>
    </location>
</feature>
<feature type="transmembrane region" description="Helical" evidence="2">
    <location>
        <begin position="616"/>
        <end position="635"/>
    </location>
</feature>
<feature type="transmembrane region" description="Helical" evidence="2">
    <location>
        <begin position="174"/>
        <end position="193"/>
    </location>
</feature>
<protein>
    <submittedName>
        <fullName evidence="3">DUF2339 domain-containing protein</fullName>
    </submittedName>
</protein>
<keyword evidence="2" id="KW-0472">Membrane</keyword>
<feature type="transmembrane region" description="Helical" evidence="2">
    <location>
        <begin position="863"/>
        <end position="881"/>
    </location>
</feature>
<feature type="transmembrane region" description="Helical" evidence="2">
    <location>
        <begin position="893"/>
        <end position="909"/>
    </location>
</feature>
<reference evidence="3 4" key="1">
    <citation type="submission" date="2019-03" db="EMBL/GenBank/DDBJ databases">
        <title>Draft genome of Massilia hortus sp. nov., a novel bacterial species of the Oxalobacteraceae family.</title>
        <authorList>
            <person name="Peta V."/>
            <person name="Raths R."/>
            <person name="Bucking H."/>
        </authorList>
    </citation>
    <scope>NUCLEOTIDE SEQUENCE [LARGE SCALE GENOMIC DNA]</scope>
    <source>
        <strain evidence="3 4">ONC3</strain>
    </source>
</reference>
<proteinExistence type="predicted"/>
<feature type="transmembrane region" description="Helical" evidence="2">
    <location>
        <begin position="362"/>
        <end position="382"/>
    </location>
</feature>
<evidence type="ECO:0000256" key="1">
    <source>
        <dbReference type="SAM" id="MobiDB-lite"/>
    </source>
</evidence>
<dbReference type="PANTHER" id="PTHR38434:SF1">
    <property type="entry name" value="BLL2549 PROTEIN"/>
    <property type="match status" value="1"/>
</dbReference>
<evidence type="ECO:0000313" key="4">
    <source>
        <dbReference type="Proteomes" id="UP000297258"/>
    </source>
</evidence>
<accession>A0A4Y9T4H7</accession>
<evidence type="ECO:0000256" key="2">
    <source>
        <dbReference type="SAM" id="Phobius"/>
    </source>
</evidence>
<feature type="transmembrane region" description="Helical" evidence="2">
    <location>
        <begin position="151"/>
        <end position="168"/>
    </location>
</feature>
<feature type="transmembrane region" description="Helical" evidence="2">
    <location>
        <begin position="687"/>
        <end position="706"/>
    </location>
</feature>
<feature type="transmembrane region" description="Helical" evidence="2">
    <location>
        <begin position="317"/>
        <end position="334"/>
    </location>
</feature>
<feature type="transmembrane region" description="Helical" evidence="2">
    <location>
        <begin position="647"/>
        <end position="666"/>
    </location>
</feature>
<dbReference type="InterPro" id="IPR019286">
    <property type="entry name" value="DUF2339_TM"/>
</dbReference>
<organism evidence="3 4">
    <name type="scientific">Massilia horti</name>
    <dbReference type="NCBI Taxonomy" id="2562153"/>
    <lineage>
        <taxon>Bacteria</taxon>
        <taxon>Pseudomonadati</taxon>
        <taxon>Pseudomonadota</taxon>
        <taxon>Betaproteobacteria</taxon>
        <taxon>Burkholderiales</taxon>
        <taxon>Oxalobacteraceae</taxon>
        <taxon>Telluria group</taxon>
        <taxon>Massilia</taxon>
    </lineage>
</organism>
<feature type="transmembrane region" description="Helical" evidence="2">
    <location>
        <begin position="340"/>
        <end position="355"/>
    </location>
</feature>
<feature type="transmembrane region" description="Helical" evidence="2">
    <location>
        <begin position="456"/>
        <end position="475"/>
    </location>
</feature>
<feature type="transmembrane region" description="Helical" evidence="2">
    <location>
        <begin position="822"/>
        <end position="843"/>
    </location>
</feature>
<feature type="region of interest" description="Disordered" evidence="1">
    <location>
        <begin position="1"/>
        <end position="22"/>
    </location>
</feature>
<feature type="transmembrane region" description="Helical" evidence="2">
    <location>
        <begin position="521"/>
        <end position="538"/>
    </location>
</feature>
<gene>
    <name evidence="3" type="ORF">E4O92_07585</name>
</gene>
<feature type="transmembrane region" description="Helical" evidence="2">
    <location>
        <begin position="231"/>
        <end position="249"/>
    </location>
</feature>